<dbReference type="AlphaFoldDB" id="A0A7K4TNT2"/>
<dbReference type="EMBL" id="VYXH01021617">
    <property type="protein sequence ID" value="NWQ98967.1"/>
    <property type="molecule type" value="Genomic_DNA"/>
</dbReference>
<accession>A0A7K4TNT2</accession>
<protein>
    <submittedName>
        <fullName evidence="1">ENV1 protein</fullName>
    </submittedName>
</protein>
<gene>
    <name evidence="1" type="primary">Env1_8</name>
    <name evidence="1" type="ORF">BURBIS_R15348</name>
</gene>
<feature type="non-terminal residue" evidence="1">
    <location>
        <position position="74"/>
    </location>
</feature>
<dbReference type="Proteomes" id="UP000574691">
    <property type="component" value="Unassembled WGS sequence"/>
</dbReference>
<reference evidence="1 2" key="1">
    <citation type="submission" date="2019-09" db="EMBL/GenBank/DDBJ databases">
        <title>Bird 10,000 Genomes (B10K) Project - Family phase.</title>
        <authorList>
            <person name="Zhang G."/>
        </authorList>
    </citation>
    <scope>NUCLEOTIDE SEQUENCE [LARGE SCALE GENOMIC DNA]</scope>
    <source>
        <strain evidence="1">B10K-DU-001-64</strain>
        <tissue evidence="1">Muscle</tissue>
    </source>
</reference>
<comment type="caution">
    <text evidence="1">The sequence shown here is derived from an EMBL/GenBank/DDBJ whole genome shotgun (WGS) entry which is preliminary data.</text>
</comment>
<organism evidence="1 2">
    <name type="scientific">Burhinus bistriatus</name>
    <dbReference type="NCBI Taxonomy" id="240201"/>
    <lineage>
        <taxon>Eukaryota</taxon>
        <taxon>Metazoa</taxon>
        <taxon>Chordata</taxon>
        <taxon>Craniata</taxon>
        <taxon>Vertebrata</taxon>
        <taxon>Euteleostomi</taxon>
        <taxon>Archelosauria</taxon>
        <taxon>Archosauria</taxon>
        <taxon>Dinosauria</taxon>
        <taxon>Saurischia</taxon>
        <taxon>Theropoda</taxon>
        <taxon>Coelurosauria</taxon>
        <taxon>Aves</taxon>
        <taxon>Neognathae</taxon>
        <taxon>Neoaves</taxon>
        <taxon>Charadriiformes</taxon>
        <taxon>Burhinidae</taxon>
        <taxon>Burhinus</taxon>
    </lineage>
</organism>
<proteinExistence type="predicted"/>
<feature type="non-terminal residue" evidence="1">
    <location>
        <position position="1"/>
    </location>
</feature>
<dbReference type="InterPro" id="IPR018154">
    <property type="entry name" value="TLV/ENV_coat_polyprotein"/>
</dbReference>
<evidence type="ECO:0000313" key="1">
    <source>
        <dbReference type="EMBL" id="NWQ98967.1"/>
    </source>
</evidence>
<dbReference type="Pfam" id="PF00429">
    <property type="entry name" value="TLV_coat"/>
    <property type="match status" value="1"/>
</dbReference>
<evidence type="ECO:0000313" key="2">
    <source>
        <dbReference type="Proteomes" id="UP000574691"/>
    </source>
</evidence>
<sequence length="74" mass="8182">KVMQASYDTLNKTNPEITGKCWLCYDINPPFYEAIGVNSTYNLSTEVSPSQCSWGDRKIKITMQRVSGTGACIG</sequence>
<name>A0A7K4TNT2_9CHAR</name>
<keyword evidence="2" id="KW-1185">Reference proteome</keyword>